<dbReference type="Proteomes" id="UP000075885">
    <property type="component" value="Unassembled WGS sequence"/>
</dbReference>
<dbReference type="Pfam" id="PF13855">
    <property type="entry name" value="LRR_8"/>
    <property type="match status" value="1"/>
</dbReference>
<keyword evidence="4" id="KW-1185">Reference proteome</keyword>
<keyword evidence="2" id="KW-0677">Repeat</keyword>
<dbReference type="GO" id="GO:0005615">
    <property type="term" value="C:extracellular space"/>
    <property type="evidence" value="ECO:0007669"/>
    <property type="project" value="TreeGrafter"/>
</dbReference>
<reference evidence="3" key="2">
    <citation type="submission" date="2020-05" db="UniProtKB">
        <authorList>
            <consortium name="EnsemblMetazoa"/>
        </authorList>
    </citation>
    <scope>IDENTIFICATION</scope>
    <source>
        <strain evidence="3">Epiroticus2</strain>
    </source>
</reference>
<evidence type="ECO:0000256" key="1">
    <source>
        <dbReference type="ARBA" id="ARBA00022614"/>
    </source>
</evidence>
<organism evidence="3 4">
    <name type="scientific">Anopheles epiroticus</name>
    <dbReference type="NCBI Taxonomy" id="199890"/>
    <lineage>
        <taxon>Eukaryota</taxon>
        <taxon>Metazoa</taxon>
        <taxon>Ecdysozoa</taxon>
        <taxon>Arthropoda</taxon>
        <taxon>Hexapoda</taxon>
        <taxon>Insecta</taxon>
        <taxon>Pterygota</taxon>
        <taxon>Neoptera</taxon>
        <taxon>Endopterygota</taxon>
        <taxon>Diptera</taxon>
        <taxon>Nematocera</taxon>
        <taxon>Culicoidea</taxon>
        <taxon>Culicidae</taxon>
        <taxon>Anophelinae</taxon>
        <taxon>Anopheles</taxon>
    </lineage>
</organism>
<dbReference type="InterPro" id="IPR003591">
    <property type="entry name" value="Leu-rich_rpt_typical-subtyp"/>
</dbReference>
<dbReference type="InterPro" id="IPR032675">
    <property type="entry name" value="LRR_dom_sf"/>
</dbReference>
<evidence type="ECO:0008006" key="5">
    <source>
        <dbReference type="Google" id="ProtNLM"/>
    </source>
</evidence>
<dbReference type="InterPro" id="IPR001611">
    <property type="entry name" value="Leu-rich_rpt"/>
</dbReference>
<dbReference type="PANTHER" id="PTHR45712">
    <property type="entry name" value="AGAP008170-PA"/>
    <property type="match status" value="1"/>
</dbReference>
<dbReference type="SMART" id="SM00369">
    <property type="entry name" value="LRR_TYP"/>
    <property type="match status" value="3"/>
</dbReference>
<reference evidence="4" key="1">
    <citation type="submission" date="2013-03" db="EMBL/GenBank/DDBJ databases">
        <title>The Genome Sequence of Anopheles epiroticus epiroticus2.</title>
        <authorList>
            <consortium name="The Broad Institute Genomics Platform"/>
            <person name="Neafsey D.E."/>
            <person name="Howell P."/>
            <person name="Walker B."/>
            <person name="Young S.K."/>
            <person name="Zeng Q."/>
            <person name="Gargeya S."/>
            <person name="Fitzgerald M."/>
            <person name="Haas B."/>
            <person name="Abouelleil A."/>
            <person name="Allen A.W."/>
            <person name="Alvarado L."/>
            <person name="Arachchi H.M."/>
            <person name="Berlin A.M."/>
            <person name="Chapman S.B."/>
            <person name="Gainer-Dewar J."/>
            <person name="Goldberg J."/>
            <person name="Griggs A."/>
            <person name="Gujja S."/>
            <person name="Hansen M."/>
            <person name="Howarth C."/>
            <person name="Imamovic A."/>
            <person name="Ireland A."/>
            <person name="Larimer J."/>
            <person name="McCowan C."/>
            <person name="Murphy C."/>
            <person name="Pearson M."/>
            <person name="Poon T.W."/>
            <person name="Priest M."/>
            <person name="Roberts A."/>
            <person name="Saif S."/>
            <person name="Shea T."/>
            <person name="Sisk P."/>
            <person name="Sykes S."/>
            <person name="Wortman J."/>
            <person name="Nusbaum C."/>
            <person name="Birren B."/>
        </authorList>
    </citation>
    <scope>NUCLEOTIDE SEQUENCE [LARGE SCALE GENOMIC DNA]</scope>
    <source>
        <strain evidence="4">Epiroticus2</strain>
    </source>
</reference>
<dbReference type="STRING" id="199890.A0A182PQH4"/>
<dbReference type="InterPro" id="IPR050333">
    <property type="entry name" value="SLRP"/>
</dbReference>
<protein>
    <recommendedName>
        <fullName evidence="5">Leucine rich immune protein (Coil-less)</fullName>
    </recommendedName>
</protein>
<dbReference type="EnsemblMetazoa" id="AEPI009205-RA">
    <property type="protein sequence ID" value="AEPI009205-PA"/>
    <property type="gene ID" value="AEPI009205"/>
</dbReference>
<sequence>MVTASALFADITFQQYHEQALTITSQLSSESLELLSAPRLTQLIVVPNQYLRKLYLVNSALRRIPETLMLGSGNNITRIEFELLDLGGLLTIYLDANQLQTLPTFSQENMPNLQRVYLDGNQLTVIDLAAFQDHQQLEGFHFSSNRLRSVTTTQPVILPMLLTMELADNELESFSLANCSFPHLEYLLLKGNRLQLVPVEIFNAGTIAPTITINMQNNPLSSVA</sequence>
<dbReference type="VEuPathDB" id="VectorBase:AEPI009205"/>
<dbReference type="PANTHER" id="PTHR45712:SF31">
    <property type="entry name" value="PODOCAN"/>
    <property type="match status" value="1"/>
</dbReference>
<dbReference type="AlphaFoldDB" id="A0A182PQH4"/>
<dbReference type="SUPFAM" id="SSF52058">
    <property type="entry name" value="L domain-like"/>
    <property type="match status" value="1"/>
</dbReference>
<evidence type="ECO:0000313" key="4">
    <source>
        <dbReference type="Proteomes" id="UP000075885"/>
    </source>
</evidence>
<keyword evidence="1" id="KW-0433">Leucine-rich repeat</keyword>
<name>A0A182PQH4_9DIPT</name>
<proteinExistence type="predicted"/>
<evidence type="ECO:0000256" key="2">
    <source>
        <dbReference type="ARBA" id="ARBA00022737"/>
    </source>
</evidence>
<evidence type="ECO:0000313" key="3">
    <source>
        <dbReference type="EnsemblMetazoa" id="AEPI009205-PA"/>
    </source>
</evidence>
<dbReference type="Gene3D" id="3.80.10.10">
    <property type="entry name" value="Ribonuclease Inhibitor"/>
    <property type="match status" value="1"/>
</dbReference>
<accession>A0A182PQH4</accession>